<reference evidence="1 2" key="1">
    <citation type="journal article" date="2005" name="Genome Res.">
        <title>Comparative and functional genomic analyses of the pathogenicity of phytopathogen Xanthomonas campestris pv. campestris.</title>
        <authorList>
            <person name="Qian W."/>
            <person name="Jia Y."/>
            <person name="Ren S.X."/>
            <person name="He Y.Q."/>
            <person name="Feng J.X."/>
            <person name="Lu L.F."/>
            <person name="Sun Q."/>
            <person name="Ying G."/>
            <person name="Tang D.J."/>
            <person name="Tang H."/>
            <person name="Wu W."/>
            <person name="Hao P."/>
            <person name="Wang L."/>
            <person name="Jiang B.L."/>
            <person name="Zeng S."/>
            <person name="Gu W.Y."/>
            <person name="Lu G."/>
            <person name="Rong L."/>
            <person name="Tian Y."/>
            <person name="Yao Z."/>
            <person name="Fu G."/>
            <person name="Chen B."/>
            <person name="Fang R."/>
            <person name="Qiang B."/>
            <person name="Chen Z."/>
            <person name="Zhao G.P."/>
            <person name="Tang J.L."/>
            <person name="He C."/>
        </authorList>
    </citation>
    <scope>NUCLEOTIDE SEQUENCE [LARGE SCALE GENOMIC DNA]</scope>
    <source>
        <strain evidence="1 2">8004</strain>
    </source>
</reference>
<accession>A0A0H2X3W1</accession>
<sequence length="131" mass="14052">MARLGTHADAPDNTASRASALLPTDCYRLHTREARMIVVDHAPADWFLLRDADDGYWLDVNCNMSATGFSILLALDAGERDTVVAHGHAACLQLAAQVQQCPRDFAARDISSVHGARVTAAVHAWRAAGSA</sequence>
<evidence type="ECO:0000313" key="2">
    <source>
        <dbReference type="Proteomes" id="UP000000420"/>
    </source>
</evidence>
<dbReference type="HOGENOM" id="CLU_156641_0_0_6"/>
<dbReference type="EMBL" id="CP000050">
    <property type="protein sequence ID" value="AAY47193.1"/>
    <property type="molecule type" value="Genomic_DNA"/>
</dbReference>
<dbReference type="Proteomes" id="UP000000420">
    <property type="component" value="Chromosome"/>
</dbReference>
<proteinExistence type="predicted"/>
<protein>
    <submittedName>
        <fullName evidence="1">Uncharacterized protein</fullName>
    </submittedName>
</protein>
<name>A0A0H2X3W1_XANC8</name>
<dbReference type="KEGG" id="xcb:XC_0102"/>
<gene>
    <name evidence="1" type="ordered locus">XC_0102</name>
</gene>
<dbReference type="AlphaFoldDB" id="A0A0H2X3W1"/>
<evidence type="ECO:0000313" key="1">
    <source>
        <dbReference type="EMBL" id="AAY47193.1"/>
    </source>
</evidence>
<organism evidence="1 2">
    <name type="scientific">Xanthomonas campestris pv. campestris (strain 8004)</name>
    <dbReference type="NCBI Taxonomy" id="314565"/>
    <lineage>
        <taxon>Bacteria</taxon>
        <taxon>Pseudomonadati</taxon>
        <taxon>Pseudomonadota</taxon>
        <taxon>Gammaproteobacteria</taxon>
        <taxon>Lysobacterales</taxon>
        <taxon>Lysobacteraceae</taxon>
        <taxon>Xanthomonas</taxon>
    </lineage>
</organism>